<keyword evidence="3" id="KW-1185">Reference proteome</keyword>
<keyword evidence="2" id="KW-0503">Monooxygenase</keyword>
<dbReference type="SUPFAM" id="SSF54909">
    <property type="entry name" value="Dimeric alpha+beta barrel"/>
    <property type="match status" value="1"/>
</dbReference>
<dbReference type="GO" id="GO:0004497">
    <property type="term" value="F:monooxygenase activity"/>
    <property type="evidence" value="ECO:0007669"/>
    <property type="project" value="UniProtKB-KW"/>
</dbReference>
<dbReference type="AlphaFoldDB" id="A0A4R3N986"/>
<gene>
    <name evidence="2" type="ORF">EDD68_10693</name>
</gene>
<dbReference type="Proteomes" id="UP000294650">
    <property type="component" value="Unassembled WGS sequence"/>
</dbReference>
<evidence type="ECO:0000313" key="3">
    <source>
        <dbReference type="Proteomes" id="UP000294650"/>
    </source>
</evidence>
<feature type="domain" description="ABM" evidence="1">
    <location>
        <begin position="66"/>
        <end position="160"/>
    </location>
</feature>
<dbReference type="RefSeq" id="WP_132371474.1">
    <property type="nucleotide sequence ID" value="NZ_SMAN01000006.1"/>
</dbReference>
<dbReference type="OrthoDB" id="2352283at2"/>
<accession>A0A4R3N986</accession>
<comment type="caution">
    <text evidence="2">The sequence shown here is derived from an EMBL/GenBank/DDBJ whole genome shotgun (WGS) entry which is preliminary data.</text>
</comment>
<dbReference type="PROSITE" id="PS51725">
    <property type="entry name" value="ABM"/>
    <property type="match status" value="1"/>
</dbReference>
<proteinExistence type="predicted"/>
<dbReference type="PANTHER" id="PTHR34474:SF2">
    <property type="entry name" value="SIGNAL TRANSDUCTION PROTEIN TRAP"/>
    <property type="match status" value="1"/>
</dbReference>
<evidence type="ECO:0000259" key="1">
    <source>
        <dbReference type="PROSITE" id="PS51725"/>
    </source>
</evidence>
<dbReference type="InterPro" id="IPR007138">
    <property type="entry name" value="ABM_dom"/>
</dbReference>
<name>A0A4R3N986_9BACI</name>
<evidence type="ECO:0000313" key="2">
    <source>
        <dbReference type="EMBL" id="TCT23683.1"/>
    </source>
</evidence>
<reference evidence="2 3" key="1">
    <citation type="submission" date="2019-03" db="EMBL/GenBank/DDBJ databases">
        <title>Genomic Encyclopedia of Type Strains, Phase IV (KMG-IV): sequencing the most valuable type-strain genomes for metagenomic binning, comparative biology and taxonomic classification.</title>
        <authorList>
            <person name="Goeker M."/>
        </authorList>
    </citation>
    <scope>NUCLEOTIDE SEQUENCE [LARGE SCALE GENOMIC DNA]</scope>
    <source>
        <strain evidence="2 3">DSM 25894</strain>
    </source>
</reference>
<keyword evidence="2" id="KW-0560">Oxidoreductase</keyword>
<dbReference type="Gene3D" id="3.30.70.100">
    <property type="match status" value="1"/>
</dbReference>
<protein>
    <submittedName>
        <fullName evidence="2">Heme-degrading monooxygenase HmoA</fullName>
    </submittedName>
</protein>
<dbReference type="PANTHER" id="PTHR34474">
    <property type="entry name" value="SIGNAL TRANSDUCTION PROTEIN TRAP"/>
    <property type="match status" value="1"/>
</dbReference>
<dbReference type="EMBL" id="SMAN01000006">
    <property type="protein sequence ID" value="TCT23683.1"/>
    <property type="molecule type" value="Genomic_DNA"/>
</dbReference>
<dbReference type="InterPro" id="IPR011008">
    <property type="entry name" value="Dimeric_a/b-barrel"/>
</dbReference>
<dbReference type="InterPro" id="IPR050404">
    <property type="entry name" value="Heme-degrading_MO"/>
</dbReference>
<sequence>MNVHMTYGTVSYLSSIRQKHPEKPILILQDGEKGLAYYEGDDSSVFTEGHEYETVDDTGEMQESGFVIMNHIPVTDEGRPIFEDRFKNRAGKIESMPGFQAIRVLRPKQGNTYILLTQWKDQKSFENWKTSQSFQKAHQHSRNSKGPSFSAGPSYVTSYVMVEPTDV</sequence>
<organism evidence="2 3">
    <name type="scientific">Melghiribacillus thermohalophilus</name>
    <dbReference type="NCBI Taxonomy" id="1324956"/>
    <lineage>
        <taxon>Bacteria</taxon>
        <taxon>Bacillati</taxon>
        <taxon>Bacillota</taxon>
        <taxon>Bacilli</taxon>
        <taxon>Bacillales</taxon>
        <taxon>Bacillaceae</taxon>
        <taxon>Melghiribacillus</taxon>
    </lineage>
</organism>
<dbReference type="Pfam" id="PF03992">
    <property type="entry name" value="ABM"/>
    <property type="match status" value="1"/>
</dbReference>